<protein>
    <submittedName>
        <fullName evidence="1">Uncharacterized protein</fullName>
    </submittedName>
</protein>
<dbReference type="AlphaFoldDB" id="A0A2M8NZ92"/>
<evidence type="ECO:0000313" key="2">
    <source>
        <dbReference type="Proteomes" id="UP000228921"/>
    </source>
</evidence>
<evidence type="ECO:0000313" key="1">
    <source>
        <dbReference type="EMBL" id="PJF30604.1"/>
    </source>
</evidence>
<accession>A0A2M8NZ92</accession>
<comment type="caution">
    <text evidence="1">The sequence shown here is derived from an EMBL/GenBank/DDBJ whole genome shotgun (WGS) entry which is preliminary data.</text>
</comment>
<sequence>MGFFRRPLRDHWDNPTERGIIIAALIYLGILLSTRFFPGVESGLECNSLSRPIITGNNQSILATRVDPSVLQVELIIPKITIASNEPLVMEVRLVNTSLAPLTLFYDEPSIRFRYTGQEPGLIFAIQALNGRVAGEPFTVRPQVPQPQAFDRNLLRVLPPRGRCNVRVEIDPARLAASGVTAGEQYRIIAVYRNTVRGQLPAPAPLTPTPIFSDQGVWIGEVRSNDVVITVNP</sequence>
<gene>
    <name evidence="1" type="ORF">CUN51_07290</name>
</gene>
<organism evidence="1 2">
    <name type="scientific">Candidatus Thermofonsia Clade 1 bacterium</name>
    <dbReference type="NCBI Taxonomy" id="2364210"/>
    <lineage>
        <taxon>Bacteria</taxon>
        <taxon>Bacillati</taxon>
        <taxon>Chloroflexota</taxon>
        <taxon>Candidatus Thermofontia</taxon>
        <taxon>Candidatus Thermofonsia Clade 1</taxon>
    </lineage>
</organism>
<name>A0A2M8NZ92_9CHLR</name>
<reference evidence="1 2" key="1">
    <citation type="submission" date="2017-11" db="EMBL/GenBank/DDBJ databases">
        <title>Evolution of Phototrophy in the Chloroflexi Phylum Driven by Horizontal Gene Transfer.</title>
        <authorList>
            <person name="Ward L.M."/>
            <person name="Hemp J."/>
            <person name="Shih P.M."/>
            <person name="Mcglynn S.E."/>
            <person name="Fischer W."/>
        </authorList>
    </citation>
    <scope>NUCLEOTIDE SEQUENCE [LARGE SCALE GENOMIC DNA]</scope>
    <source>
        <strain evidence="1">CP2_2F</strain>
    </source>
</reference>
<dbReference type="Proteomes" id="UP000228921">
    <property type="component" value="Unassembled WGS sequence"/>
</dbReference>
<proteinExistence type="predicted"/>
<dbReference type="EMBL" id="PGTK01000008">
    <property type="protein sequence ID" value="PJF30604.1"/>
    <property type="molecule type" value="Genomic_DNA"/>
</dbReference>